<accession>A0A7M5XLQ1</accession>
<sequence length="137" mass="16320">FRPNVLVDKIKFDSSAHYKVIILVTSFAKHFERRQWIRKAWGNQTFWNKSVENWQVIFNVGAVDSAEVQQKLVEESKNHGDMLILDVPENFHKLSEKVMAALYWTYTKFSFEFVFKTDDDVFIHMQRLLTKLNTTWS</sequence>
<dbReference type="PANTHER" id="PTHR11214">
    <property type="entry name" value="BETA-1,3-N-ACETYLGLUCOSAMINYLTRANSFERASE"/>
    <property type="match status" value="1"/>
</dbReference>
<evidence type="ECO:0000256" key="10">
    <source>
        <dbReference type="RuleBase" id="RU363063"/>
    </source>
</evidence>
<keyword evidence="12" id="KW-1185">Reference proteome</keyword>
<organism evidence="11 12">
    <name type="scientific">Clytia hemisphaerica</name>
    <dbReference type="NCBI Taxonomy" id="252671"/>
    <lineage>
        <taxon>Eukaryota</taxon>
        <taxon>Metazoa</taxon>
        <taxon>Cnidaria</taxon>
        <taxon>Hydrozoa</taxon>
        <taxon>Hydroidolina</taxon>
        <taxon>Leptothecata</taxon>
        <taxon>Obeliida</taxon>
        <taxon>Clytiidae</taxon>
        <taxon>Clytia</taxon>
    </lineage>
</organism>
<dbReference type="EC" id="2.4.1.-" evidence="10"/>
<dbReference type="GO" id="GO:0016758">
    <property type="term" value="F:hexosyltransferase activity"/>
    <property type="evidence" value="ECO:0007669"/>
    <property type="project" value="InterPro"/>
</dbReference>
<evidence type="ECO:0000256" key="7">
    <source>
        <dbReference type="ARBA" id="ARBA00022989"/>
    </source>
</evidence>
<proteinExistence type="inferred from homology"/>
<comment type="subcellular location">
    <subcellularLocation>
        <location evidence="1 10">Golgi apparatus membrane</location>
        <topology evidence="1 10">Single-pass type II membrane protein</topology>
    </subcellularLocation>
</comment>
<evidence type="ECO:0000313" key="12">
    <source>
        <dbReference type="Proteomes" id="UP000594262"/>
    </source>
</evidence>
<protein>
    <recommendedName>
        <fullName evidence="10">Hexosyltransferase</fullName>
        <ecNumber evidence="10">2.4.1.-</ecNumber>
    </recommendedName>
</protein>
<dbReference type="Proteomes" id="UP000594262">
    <property type="component" value="Unplaced"/>
</dbReference>
<name>A0A7M5XLQ1_9CNID</name>
<keyword evidence="7" id="KW-1133">Transmembrane helix</keyword>
<evidence type="ECO:0000256" key="6">
    <source>
        <dbReference type="ARBA" id="ARBA00022968"/>
    </source>
</evidence>
<keyword evidence="6" id="KW-0735">Signal-anchor</keyword>
<dbReference type="PANTHER" id="PTHR11214:SF3">
    <property type="entry name" value="BETA-1,3-GALACTOSYLTRANSFERASE 6"/>
    <property type="match status" value="1"/>
</dbReference>
<evidence type="ECO:0000256" key="9">
    <source>
        <dbReference type="ARBA" id="ARBA00023136"/>
    </source>
</evidence>
<keyword evidence="5" id="KW-0812">Transmembrane</keyword>
<dbReference type="Pfam" id="PF01762">
    <property type="entry name" value="Galactosyl_T"/>
    <property type="match status" value="1"/>
</dbReference>
<reference evidence="11" key="1">
    <citation type="submission" date="2021-01" db="UniProtKB">
        <authorList>
            <consortium name="EnsemblMetazoa"/>
        </authorList>
    </citation>
    <scope>IDENTIFICATION</scope>
</reference>
<evidence type="ECO:0000256" key="4">
    <source>
        <dbReference type="ARBA" id="ARBA00022679"/>
    </source>
</evidence>
<evidence type="ECO:0000313" key="11">
    <source>
        <dbReference type="EnsemblMetazoa" id="CLYHEMP026022.1"/>
    </source>
</evidence>
<dbReference type="AlphaFoldDB" id="A0A7M5XLQ1"/>
<evidence type="ECO:0000256" key="5">
    <source>
        <dbReference type="ARBA" id="ARBA00022692"/>
    </source>
</evidence>
<keyword evidence="9" id="KW-0472">Membrane</keyword>
<dbReference type="InterPro" id="IPR002659">
    <property type="entry name" value="Glyco_trans_31"/>
</dbReference>
<evidence type="ECO:0000256" key="3">
    <source>
        <dbReference type="ARBA" id="ARBA00022676"/>
    </source>
</evidence>
<keyword evidence="8 10" id="KW-0333">Golgi apparatus</keyword>
<comment type="similarity">
    <text evidence="2 10">Belongs to the glycosyltransferase 31 family.</text>
</comment>
<evidence type="ECO:0000256" key="2">
    <source>
        <dbReference type="ARBA" id="ARBA00008661"/>
    </source>
</evidence>
<dbReference type="OrthoDB" id="6022067at2759"/>
<dbReference type="Gene3D" id="3.90.550.50">
    <property type="match status" value="1"/>
</dbReference>
<evidence type="ECO:0000256" key="1">
    <source>
        <dbReference type="ARBA" id="ARBA00004323"/>
    </source>
</evidence>
<keyword evidence="4" id="KW-0808">Transferase</keyword>
<dbReference type="GO" id="GO:0006493">
    <property type="term" value="P:protein O-linked glycosylation"/>
    <property type="evidence" value="ECO:0007669"/>
    <property type="project" value="TreeGrafter"/>
</dbReference>
<keyword evidence="3 10" id="KW-0328">Glycosyltransferase</keyword>
<evidence type="ECO:0000256" key="8">
    <source>
        <dbReference type="ARBA" id="ARBA00023034"/>
    </source>
</evidence>
<dbReference type="GO" id="GO:0000139">
    <property type="term" value="C:Golgi membrane"/>
    <property type="evidence" value="ECO:0007669"/>
    <property type="project" value="UniProtKB-SubCell"/>
</dbReference>
<dbReference type="EnsemblMetazoa" id="CLYHEMT026022.1">
    <property type="protein sequence ID" value="CLYHEMP026022.1"/>
    <property type="gene ID" value="CLYHEMG026022"/>
</dbReference>